<evidence type="ECO:0000256" key="1">
    <source>
        <dbReference type="ARBA" id="ARBA00001973"/>
    </source>
</evidence>
<dbReference type="Gene3D" id="1.10.1280.10">
    <property type="entry name" value="Di-copper center containing domain from catechol oxidase"/>
    <property type="match status" value="1"/>
</dbReference>
<dbReference type="Pfam" id="PF18132">
    <property type="entry name" value="Tyrosinase_C"/>
    <property type="match status" value="1"/>
</dbReference>
<dbReference type="PROSITE" id="PS00497">
    <property type="entry name" value="TYROSINASE_1"/>
    <property type="match status" value="1"/>
</dbReference>
<accession>A0A9P9HMX7</accession>
<feature type="domain" description="Tyrosinase copper-binding" evidence="6">
    <location>
        <begin position="360"/>
        <end position="371"/>
    </location>
</feature>
<reference evidence="7" key="1">
    <citation type="journal article" date="2021" name="Nat. Commun.">
        <title>Genetic determinants of endophytism in the Arabidopsis root mycobiome.</title>
        <authorList>
            <person name="Mesny F."/>
            <person name="Miyauchi S."/>
            <person name="Thiergart T."/>
            <person name="Pickel B."/>
            <person name="Atanasova L."/>
            <person name="Karlsson M."/>
            <person name="Huettel B."/>
            <person name="Barry K.W."/>
            <person name="Haridas S."/>
            <person name="Chen C."/>
            <person name="Bauer D."/>
            <person name="Andreopoulos W."/>
            <person name="Pangilinan J."/>
            <person name="LaButti K."/>
            <person name="Riley R."/>
            <person name="Lipzen A."/>
            <person name="Clum A."/>
            <person name="Drula E."/>
            <person name="Henrissat B."/>
            <person name="Kohler A."/>
            <person name="Grigoriev I.V."/>
            <person name="Martin F.M."/>
            <person name="Hacquard S."/>
        </authorList>
    </citation>
    <scope>NUCLEOTIDE SEQUENCE</scope>
    <source>
        <strain evidence="7">MPI-CAGE-AT-0023</strain>
    </source>
</reference>
<dbReference type="PRINTS" id="PR00092">
    <property type="entry name" value="TYROSINASE"/>
</dbReference>
<feature type="compositionally biased region" description="Low complexity" evidence="4">
    <location>
        <begin position="393"/>
        <end position="404"/>
    </location>
</feature>
<evidence type="ECO:0000256" key="4">
    <source>
        <dbReference type="SAM" id="MobiDB-lite"/>
    </source>
</evidence>
<dbReference type="InterPro" id="IPR041640">
    <property type="entry name" value="Tyrosinase_C"/>
</dbReference>
<feature type="compositionally biased region" description="Basic and acidic residues" evidence="4">
    <location>
        <begin position="726"/>
        <end position="743"/>
    </location>
</feature>
<dbReference type="Gene3D" id="3.40.50.300">
    <property type="entry name" value="P-loop containing nucleotide triphosphate hydrolases"/>
    <property type="match status" value="1"/>
</dbReference>
<keyword evidence="8" id="KW-1185">Reference proteome</keyword>
<evidence type="ECO:0000313" key="7">
    <source>
        <dbReference type="EMBL" id="KAH7260763.1"/>
    </source>
</evidence>
<protein>
    <recommendedName>
        <fullName evidence="5 6">Tyrosinase copper-binding domain-containing protein</fullName>
    </recommendedName>
</protein>
<dbReference type="OrthoDB" id="1658288at2759"/>
<dbReference type="GO" id="GO:0004497">
    <property type="term" value="F:monooxygenase activity"/>
    <property type="evidence" value="ECO:0007669"/>
    <property type="project" value="UniProtKB-KW"/>
</dbReference>
<dbReference type="GeneID" id="70225136"/>
<evidence type="ECO:0000256" key="3">
    <source>
        <dbReference type="ARBA" id="ARBA00023033"/>
    </source>
</evidence>
<keyword evidence="2" id="KW-0560">Oxidoreductase</keyword>
<evidence type="ECO:0000259" key="6">
    <source>
        <dbReference type="PROSITE" id="PS00498"/>
    </source>
</evidence>
<feature type="compositionally biased region" description="Basic and acidic residues" evidence="4">
    <location>
        <begin position="405"/>
        <end position="424"/>
    </location>
</feature>
<dbReference type="AlphaFoldDB" id="A0A9P9HMX7"/>
<organism evidence="7 8">
    <name type="scientific">Fusarium redolens</name>
    <dbReference type="NCBI Taxonomy" id="48865"/>
    <lineage>
        <taxon>Eukaryota</taxon>
        <taxon>Fungi</taxon>
        <taxon>Dikarya</taxon>
        <taxon>Ascomycota</taxon>
        <taxon>Pezizomycotina</taxon>
        <taxon>Sordariomycetes</taxon>
        <taxon>Hypocreomycetidae</taxon>
        <taxon>Hypocreales</taxon>
        <taxon>Nectriaceae</taxon>
        <taxon>Fusarium</taxon>
        <taxon>Fusarium redolens species complex</taxon>
    </lineage>
</organism>
<feature type="region of interest" description="Disordered" evidence="4">
    <location>
        <begin position="290"/>
        <end position="314"/>
    </location>
</feature>
<dbReference type="EMBL" id="JAGMUX010000004">
    <property type="protein sequence ID" value="KAH7260763.1"/>
    <property type="molecule type" value="Genomic_DNA"/>
</dbReference>
<feature type="region of interest" description="Disordered" evidence="4">
    <location>
        <begin position="724"/>
        <end position="756"/>
    </location>
</feature>
<dbReference type="InterPro" id="IPR027417">
    <property type="entry name" value="P-loop_NTPase"/>
</dbReference>
<dbReference type="Gene3D" id="2.60.310.20">
    <property type="match status" value="1"/>
</dbReference>
<gene>
    <name evidence="7" type="ORF">BKA55DRAFT_591047</name>
</gene>
<dbReference type="InterPro" id="IPR040632">
    <property type="entry name" value="Sulfotransfer_4"/>
</dbReference>
<dbReference type="SUPFAM" id="SSF48056">
    <property type="entry name" value="Di-copper centre-containing domain"/>
    <property type="match status" value="1"/>
</dbReference>
<evidence type="ECO:0000259" key="5">
    <source>
        <dbReference type="PROSITE" id="PS00497"/>
    </source>
</evidence>
<keyword evidence="3" id="KW-0503">Monooxygenase</keyword>
<dbReference type="InterPro" id="IPR008922">
    <property type="entry name" value="Di-copper_centre_dom_sf"/>
</dbReference>
<dbReference type="RefSeq" id="XP_046052640.1">
    <property type="nucleotide sequence ID" value="XM_046195182.1"/>
</dbReference>
<dbReference type="Pfam" id="PF00264">
    <property type="entry name" value="Tyrosinase"/>
    <property type="match status" value="1"/>
</dbReference>
<feature type="region of interest" description="Disordered" evidence="4">
    <location>
        <begin position="388"/>
        <end position="424"/>
    </location>
</feature>
<dbReference type="Pfam" id="PF17784">
    <property type="entry name" value="Sulfotransfer_4"/>
    <property type="match status" value="1"/>
</dbReference>
<dbReference type="Proteomes" id="UP000720189">
    <property type="component" value="Unassembled WGS sequence"/>
</dbReference>
<name>A0A9P9HMX7_FUSRE</name>
<dbReference type="PROSITE" id="PS00498">
    <property type="entry name" value="TYROSINASE_2"/>
    <property type="match status" value="1"/>
</dbReference>
<sequence>MMGDALPLEDGTYGIKGLPRPPNAVRYPGEVLYVEGLPVRKEISSLANSDDPGEKKQWTLFVLALERFKSMPIDDKLSYFQIAGIHGYPEVAWDGAPEPKHAPDKKAKKAGDQPFGGYCNHNSLNFPAWHRPYMLLFEQRIWDNMKLIINDWVSKHGLPISEADEWRQKYHEDLVCPPVLTQGAMRIYPPTVIKNQFHQSGLYSNPLLGFENPEKDPETGKPLPFGSMPEDKTKWNIQDNPIIHDELPLKKVCDWAPNISEEEKDPAHHFTGLHGVRNCWQANSSLAKVHENGPDGKPKWSTMDQHSKDNTWNPGSLSDAVNRMQRMSKNRLHLSGNLTGGSDYATGMGHMSDVPVAAFDPIFWLHHVQIDRLLAIWQCLNPKLWFDNEKPGDSGTTGTTASSVADDKETDPLEPFHRKDNDPEKEVWTAQACRDWTELNYQYDDLTEVTDRTIRKHGRFIPGEFQKELSSHIDTIYPGTRLVIQSMEEANETRGSLQSCQGQRGSWKDYIVNVVYDRYALNGLSYTIEFFLGGPPGEDTTNFEKHNYVGHVYSFGGRQSTSESSCSNCRRQAEAQVLSCAQVPLTIHLLHHIRDNVPDHSITDPGEVEEYLKLHLRWKIIKYGGEVVSEEVFKKDFSKLRITVLRGVGQPNSGKFEHTSDVQIAASVCCSYSDYVPLPEVTDGKPGGLHIDKASENNQPIILQDKGAVQPLLPKTAKIIRLTMDNQEKTVDSSSQSEKDKESTTSPKATPRPPPILCLGAPRTGSASLMKALQILGYPNVHHGWEAAELEELQWQWPIFDRACDATFTNIPTYRGKPFSRAEWDEVFGEYDAVSDVASFFAESLIPAYPDAKVILVERDIEKWFPSMHAVVKSSTSPIRRALGAKIGDLSGYLSPRPCNKLHQGWTRAPSPNDVIEYLKPAYIRHNQYIRDAVPKEQLLDFKLSDGWEPLCQFLGKEVPDVPFPHVNDSKEYAERGKRLGNKMIKLALRNLIFPCLRPEPVSRT</sequence>
<feature type="domain" description="Tyrosinase copper-binding" evidence="5">
    <location>
        <begin position="121"/>
        <end position="138"/>
    </location>
</feature>
<dbReference type="PANTHER" id="PTHR36978:SF4">
    <property type="entry name" value="P-LOOP CONTAINING NUCLEOSIDE TRIPHOSPHATE HYDROLASE PROTEIN"/>
    <property type="match status" value="1"/>
</dbReference>
<evidence type="ECO:0000256" key="2">
    <source>
        <dbReference type="ARBA" id="ARBA00023002"/>
    </source>
</evidence>
<evidence type="ECO:0000313" key="8">
    <source>
        <dbReference type="Proteomes" id="UP000720189"/>
    </source>
</evidence>
<dbReference type="InterPro" id="IPR002227">
    <property type="entry name" value="Tyrosinase_Cu-bd"/>
</dbReference>
<comment type="caution">
    <text evidence="7">The sequence shown here is derived from an EMBL/GenBank/DDBJ whole genome shotgun (WGS) entry which is preliminary data.</text>
</comment>
<dbReference type="PANTHER" id="PTHR36978">
    <property type="entry name" value="P-LOOP CONTAINING NUCLEOTIDE TRIPHOSPHATE HYDROLASE"/>
    <property type="match status" value="1"/>
</dbReference>
<proteinExistence type="predicted"/>
<comment type="cofactor">
    <cofactor evidence="1">
        <name>Cu(2+)</name>
        <dbReference type="ChEBI" id="CHEBI:29036"/>
    </cofactor>
</comment>
<dbReference type="SUPFAM" id="SSF52540">
    <property type="entry name" value="P-loop containing nucleoside triphosphate hydrolases"/>
    <property type="match status" value="1"/>
</dbReference>